<dbReference type="InterPro" id="IPR014025">
    <property type="entry name" value="Glutaredoxin_subgr"/>
</dbReference>
<dbReference type="EMBL" id="HBFA01001462">
    <property type="protein sequence ID" value="CAD8648722.1"/>
    <property type="molecule type" value="Transcribed_RNA"/>
</dbReference>
<dbReference type="GO" id="GO:0034599">
    <property type="term" value="P:cellular response to oxidative stress"/>
    <property type="evidence" value="ECO:0007669"/>
    <property type="project" value="TreeGrafter"/>
</dbReference>
<keyword evidence="2" id="KW-0813">Transport</keyword>
<dbReference type="InterPro" id="IPR036249">
    <property type="entry name" value="Thioredoxin-like_sf"/>
</dbReference>
<gene>
    <name evidence="7" type="ORF">POBO1169_LOCUS704</name>
</gene>
<evidence type="ECO:0000256" key="1">
    <source>
        <dbReference type="ARBA" id="ARBA00007190"/>
    </source>
</evidence>
<organism evidence="7">
    <name type="scientific">Pyramimonas obovata</name>
    <dbReference type="NCBI Taxonomy" id="1411642"/>
    <lineage>
        <taxon>Eukaryota</taxon>
        <taxon>Viridiplantae</taxon>
        <taxon>Chlorophyta</taxon>
        <taxon>Pyramimonadophyceae</taxon>
        <taxon>Pyramimonadales</taxon>
        <taxon>Pyramimonadaceae</taxon>
        <taxon>Pyramimonas</taxon>
        <taxon>Pyramimonas incertae sedis</taxon>
    </lineage>
</organism>
<dbReference type="PROSITE" id="PS51354">
    <property type="entry name" value="GLUTAREDOXIN_2"/>
    <property type="match status" value="1"/>
</dbReference>
<dbReference type="CDD" id="cd03419">
    <property type="entry name" value="GRX_GRXh_1_2_like"/>
    <property type="match status" value="1"/>
</dbReference>
<dbReference type="Pfam" id="PF00462">
    <property type="entry name" value="Glutaredoxin"/>
    <property type="match status" value="1"/>
</dbReference>
<evidence type="ECO:0000256" key="5">
    <source>
        <dbReference type="ARBA" id="ARBA00023284"/>
    </source>
</evidence>
<dbReference type="InterPro" id="IPR011899">
    <property type="entry name" value="Glutaredoxin_euk/vir"/>
</dbReference>
<evidence type="ECO:0000256" key="4">
    <source>
        <dbReference type="ARBA" id="ARBA00023157"/>
    </source>
</evidence>
<accession>A0A7S0QRJ5</accession>
<dbReference type="PROSITE" id="PS00195">
    <property type="entry name" value="GLUTAREDOXIN_1"/>
    <property type="match status" value="1"/>
</dbReference>
<feature type="domain" description="Glutaredoxin" evidence="6">
    <location>
        <begin position="14"/>
        <end position="75"/>
    </location>
</feature>
<evidence type="ECO:0000259" key="6">
    <source>
        <dbReference type="Pfam" id="PF00462"/>
    </source>
</evidence>
<dbReference type="PANTHER" id="PTHR45694">
    <property type="entry name" value="GLUTAREDOXIN 2"/>
    <property type="match status" value="1"/>
</dbReference>
<evidence type="ECO:0000313" key="7">
    <source>
        <dbReference type="EMBL" id="CAD8648722.1"/>
    </source>
</evidence>
<dbReference type="PRINTS" id="PR00160">
    <property type="entry name" value="GLUTAREDOXIN"/>
</dbReference>
<name>A0A7S0QRJ5_9CHLO</name>
<sequence>MEATIQTNNTTNPVMVYSKSYCPFCDKTKKLFGSMGVTPKVIELDKIADGDKMQATLAKLTGQRTVPNVFVGGKHLGGNDDTHSKHRTGELTKMLESAGVTTKPE</sequence>
<keyword evidence="5" id="KW-0676">Redox-active center</keyword>
<keyword evidence="4" id="KW-1015">Disulfide bond</keyword>
<proteinExistence type="inferred from homology"/>
<keyword evidence="3" id="KW-0249">Electron transport</keyword>
<reference evidence="7" key="1">
    <citation type="submission" date="2021-01" db="EMBL/GenBank/DDBJ databases">
        <authorList>
            <person name="Corre E."/>
            <person name="Pelletier E."/>
            <person name="Niang G."/>
            <person name="Scheremetjew M."/>
            <person name="Finn R."/>
            <person name="Kale V."/>
            <person name="Holt S."/>
            <person name="Cochrane G."/>
            <person name="Meng A."/>
            <person name="Brown T."/>
            <person name="Cohen L."/>
        </authorList>
    </citation>
    <scope>NUCLEOTIDE SEQUENCE</scope>
    <source>
        <strain evidence="7">CCMP722</strain>
    </source>
</reference>
<protein>
    <recommendedName>
        <fullName evidence="6">Glutaredoxin domain-containing protein</fullName>
    </recommendedName>
</protein>
<evidence type="ECO:0000256" key="3">
    <source>
        <dbReference type="ARBA" id="ARBA00022982"/>
    </source>
</evidence>
<evidence type="ECO:0000256" key="2">
    <source>
        <dbReference type="ARBA" id="ARBA00022448"/>
    </source>
</evidence>
<dbReference type="InterPro" id="IPR011767">
    <property type="entry name" value="GLR_AS"/>
</dbReference>
<dbReference type="NCBIfam" id="TIGR02180">
    <property type="entry name" value="GRX_euk"/>
    <property type="match status" value="1"/>
</dbReference>
<comment type="similarity">
    <text evidence="1">Belongs to the glutaredoxin family. CPYC subfamily.</text>
</comment>
<dbReference type="SUPFAM" id="SSF52833">
    <property type="entry name" value="Thioredoxin-like"/>
    <property type="match status" value="1"/>
</dbReference>
<dbReference type="GO" id="GO:0005737">
    <property type="term" value="C:cytoplasm"/>
    <property type="evidence" value="ECO:0007669"/>
    <property type="project" value="TreeGrafter"/>
</dbReference>
<dbReference type="GO" id="GO:0015038">
    <property type="term" value="F:glutathione disulfide oxidoreductase activity"/>
    <property type="evidence" value="ECO:0007669"/>
    <property type="project" value="TreeGrafter"/>
</dbReference>
<dbReference type="InterPro" id="IPR002109">
    <property type="entry name" value="Glutaredoxin"/>
</dbReference>
<dbReference type="FunFam" id="3.40.30.10:FF:000093">
    <property type="entry name" value="Glutaredoxin 2"/>
    <property type="match status" value="1"/>
</dbReference>
<dbReference type="PANTHER" id="PTHR45694:SF18">
    <property type="entry name" value="GLUTAREDOXIN-1-RELATED"/>
    <property type="match status" value="1"/>
</dbReference>
<dbReference type="AlphaFoldDB" id="A0A7S0QRJ5"/>
<dbReference type="Gene3D" id="3.40.30.10">
    <property type="entry name" value="Glutaredoxin"/>
    <property type="match status" value="1"/>
</dbReference>